<keyword evidence="2 5" id="KW-0812">Transmembrane</keyword>
<gene>
    <name evidence="6" type="ORF">GO988_04310</name>
</gene>
<evidence type="ECO:0000256" key="2">
    <source>
        <dbReference type="ARBA" id="ARBA00022692"/>
    </source>
</evidence>
<dbReference type="AlphaFoldDB" id="A0A7K1TB51"/>
<evidence type="ECO:0000256" key="1">
    <source>
        <dbReference type="ARBA" id="ARBA00004141"/>
    </source>
</evidence>
<dbReference type="Gene3D" id="1.20.1280.290">
    <property type="match status" value="1"/>
</dbReference>
<keyword evidence="7" id="KW-1185">Reference proteome</keyword>
<feature type="transmembrane region" description="Helical" evidence="5">
    <location>
        <begin position="63"/>
        <end position="83"/>
    </location>
</feature>
<organism evidence="6 7">
    <name type="scientific">Hymenobacter ginkgonis</name>
    <dbReference type="NCBI Taxonomy" id="2682976"/>
    <lineage>
        <taxon>Bacteria</taxon>
        <taxon>Pseudomonadati</taxon>
        <taxon>Bacteroidota</taxon>
        <taxon>Cytophagia</taxon>
        <taxon>Cytophagales</taxon>
        <taxon>Hymenobacteraceae</taxon>
        <taxon>Hymenobacter</taxon>
    </lineage>
</organism>
<sequence>MVLSPSLISNLGLLAAALSALTFFPQVLHTWQTRSANGLSGPTLAVGASSMILWLVYGVCEHNTPILLGNAVNLLFTLLLVFFKHHFRLLGEPQKPLPAPKA</sequence>
<evidence type="ECO:0008006" key="8">
    <source>
        <dbReference type="Google" id="ProtNLM"/>
    </source>
</evidence>
<dbReference type="GO" id="GO:0016020">
    <property type="term" value="C:membrane"/>
    <property type="evidence" value="ECO:0007669"/>
    <property type="project" value="UniProtKB-SubCell"/>
</dbReference>
<comment type="subcellular location">
    <subcellularLocation>
        <location evidence="1">Membrane</location>
        <topology evidence="1">Multi-pass membrane protein</topology>
    </subcellularLocation>
</comment>
<feature type="transmembrane region" description="Helical" evidence="5">
    <location>
        <begin position="6"/>
        <end position="24"/>
    </location>
</feature>
<keyword evidence="4 5" id="KW-0472">Membrane</keyword>
<accession>A0A7K1TB51</accession>
<dbReference type="RefSeq" id="WP_157562271.1">
    <property type="nucleotide sequence ID" value="NZ_WQKZ01000001.1"/>
</dbReference>
<comment type="caution">
    <text evidence="6">The sequence shown here is derived from an EMBL/GenBank/DDBJ whole genome shotgun (WGS) entry which is preliminary data.</text>
</comment>
<evidence type="ECO:0000256" key="5">
    <source>
        <dbReference type="SAM" id="Phobius"/>
    </source>
</evidence>
<dbReference type="InterPro" id="IPR006603">
    <property type="entry name" value="PQ-loop_rpt"/>
</dbReference>
<dbReference type="Pfam" id="PF04193">
    <property type="entry name" value="PQ-loop"/>
    <property type="match status" value="1"/>
</dbReference>
<proteinExistence type="predicted"/>
<dbReference type="EMBL" id="WQKZ01000001">
    <property type="protein sequence ID" value="MVN75542.1"/>
    <property type="molecule type" value="Genomic_DNA"/>
</dbReference>
<keyword evidence="3 5" id="KW-1133">Transmembrane helix</keyword>
<evidence type="ECO:0000256" key="4">
    <source>
        <dbReference type="ARBA" id="ARBA00023136"/>
    </source>
</evidence>
<name>A0A7K1TB51_9BACT</name>
<protein>
    <recommendedName>
        <fullName evidence="8">Glutathione synthetase</fullName>
    </recommendedName>
</protein>
<dbReference type="Proteomes" id="UP000441336">
    <property type="component" value="Unassembled WGS sequence"/>
</dbReference>
<evidence type="ECO:0000256" key="3">
    <source>
        <dbReference type="ARBA" id="ARBA00022989"/>
    </source>
</evidence>
<evidence type="ECO:0000313" key="6">
    <source>
        <dbReference type="EMBL" id="MVN75542.1"/>
    </source>
</evidence>
<evidence type="ECO:0000313" key="7">
    <source>
        <dbReference type="Proteomes" id="UP000441336"/>
    </source>
</evidence>
<reference evidence="6 7" key="1">
    <citation type="submission" date="2019-12" db="EMBL/GenBank/DDBJ databases">
        <title>Hymenobacter sp. HMF4947 Genome sequencing and assembly.</title>
        <authorList>
            <person name="Kang H."/>
            <person name="Cha I."/>
            <person name="Kim H."/>
            <person name="Joh K."/>
        </authorList>
    </citation>
    <scope>NUCLEOTIDE SEQUENCE [LARGE SCALE GENOMIC DNA]</scope>
    <source>
        <strain evidence="6 7">HMF4947</strain>
    </source>
</reference>
<feature type="transmembrane region" description="Helical" evidence="5">
    <location>
        <begin position="36"/>
        <end position="57"/>
    </location>
</feature>